<name>A0A841ADA7_9MICO</name>
<organism evidence="1 2">
    <name type="scientific">Brachybacterium aquaticum</name>
    <dbReference type="NCBI Taxonomy" id="1432564"/>
    <lineage>
        <taxon>Bacteria</taxon>
        <taxon>Bacillati</taxon>
        <taxon>Actinomycetota</taxon>
        <taxon>Actinomycetes</taxon>
        <taxon>Micrococcales</taxon>
        <taxon>Dermabacteraceae</taxon>
        <taxon>Brachybacterium</taxon>
    </lineage>
</organism>
<dbReference type="EMBL" id="JACHLZ010000001">
    <property type="protein sequence ID" value="MBB5831134.1"/>
    <property type="molecule type" value="Genomic_DNA"/>
</dbReference>
<dbReference type="Proteomes" id="UP000588158">
    <property type="component" value="Unassembled WGS sequence"/>
</dbReference>
<comment type="caution">
    <text evidence="1">The sequence shown here is derived from an EMBL/GenBank/DDBJ whole genome shotgun (WGS) entry which is preliminary data.</text>
</comment>
<protein>
    <submittedName>
        <fullName evidence="1">Uncharacterized protein</fullName>
    </submittedName>
</protein>
<reference evidence="1 2" key="1">
    <citation type="submission" date="2020-08" db="EMBL/GenBank/DDBJ databases">
        <title>Sequencing the genomes of 1000 actinobacteria strains.</title>
        <authorList>
            <person name="Klenk H.-P."/>
        </authorList>
    </citation>
    <scope>NUCLEOTIDE SEQUENCE [LARGE SCALE GENOMIC DNA]</scope>
    <source>
        <strain evidence="1 2">DSM 28796</strain>
    </source>
</reference>
<accession>A0A841ADA7</accession>
<proteinExistence type="predicted"/>
<gene>
    <name evidence="1" type="ORF">HNR70_000947</name>
</gene>
<evidence type="ECO:0000313" key="2">
    <source>
        <dbReference type="Proteomes" id="UP000588158"/>
    </source>
</evidence>
<dbReference type="RefSeq" id="WP_184324653.1">
    <property type="nucleotide sequence ID" value="NZ_JACHLZ010000001.1"/>
</dbReference>
<sequence>MTETITPRRRALLRAAVIGGTGLLLVGTGCTVTRTTEEDPTMNDSPTAEEALAAVGVPAPDAQLEVADGIVVSELDEWSVRVSFSASADEVSSWVANSFGGGEGLPVSQDGATISQRFAPDEVHKGARYLDGSNPEDPSATYTVLISPEGTDVVVAAARTSR</sequence>
<dbReference type="AlphaFoldDB" id="A0A841ADA7"/>
<evidence type="ECO:0000313" key="1">
    <source>
        <dbReference type="EMBL" id="MBB5831134.1"/>
    </source>
</evidence>
<keyword evidence="2" id="KW-1185">Reference proteome</keyword>